<dbReference type="SUPFAM" id="SSF53448">
    <property type="entry name" value="Nucleotide-diphospho-sugar transferases"/>
    <property type="match status" value="1"/>
</dbReference>
<keyword evidence="1" id="KW-0812">Transmembrane</keyword>
<evidence type="ECO:0000259" key="2">
    <source>
        <dbReference type="Pfam" id="PF00535"/>
    </source>
</evidence>
<organism evidence="3 4">
    <name type="scientific">Lactiplantibacillus plantarum</name>
    <name type="common">Lactobacillus plantarum</name>
    <dbReference type="NCBI Taxonomy" id="1590"/>
    <lineage>
        <taxon>Bacteria</taxon>
        <taxon>Bacillati</taxon>
        <taxon>Bacillota</taxon>
        <taxon>Bacilli</taxon>
        <taxon>Lactobacillales</taxon>
        <taxon>Lactobacillaceae</taxon>
        <taxon>Lactiplantibacillus</taxon>
    </lineage>
</organism>
<dbReference type="InterPro" id="IPR029044">
    <property type="entry name" value="Nucleotide-diphossugar_trans"/>
</dbReference>
<dbReference type="InterPro" id="IPR001173">
    <property type="entry name" value="Glyco_trans_2-like"/>
</dbReference>
<proteinExistence type="predicted"/>
<evidence type="ECO:0000313" key="4">
    <source>
        <dbReference type="Proteomes" id="UP000076882"/>
    </source>
</evidence>
<dbReference type="Proteomes" id="UP000076882">
    <property type="component" value="Unassembled WGS sequence"/>
</dbReference>
<dbReference type="Gene3D" id="3.90.550.10">
    <property type="entry name" value="Spore Coat Polysaccharide Biosynthesis Protein SpsA, Chain A"/>
    <property type="match status" value="1"/>
</dbReference>
<feature type="transmembrane region" description="Helical" evidence="1">
    <location>
        <begin position="18"/>
        <end position="42"/>
    </location>
</feature>
<reference evidence="3 4" key="1">
    <citation type="submission" date="2016-03" db="EMBL/GenBank/DDBJ databases">
        <title>Comparative genomics of 54 Lactobacillus plantarum strains reveals genomic uncoupling from niche constraints.</title>
        <authorList>
            <person name="Martino M.E."/>
        </authorList>
    </citation>
    <scope>NUCLEOTIDE SEQUENCE [LARGE SCALE GENOMIC DNA]</scope>
    <source>
        <strain evidence="3 4">19.1</strain>
    </source>
</reference>
<comment type="caution">
    <text evidence="3">The sequence shown here is derived from an EMBL/GenBank/DDBJ whole genome shotgun (WGS) entry which is preliminary data.</text>
</comment>
<dbReference type="InterPro" id="IPR050256">
    <property type="entry name" value="Glycosyltransferase_2"/>
</dbReference>
<accession>A0A162EQT4</accession>
<dbReference type="AlphaFoldDB" id="A0A162EQT4"/>
<keyword evidence="1" id="KW-0472">Membrane</keyword>
<keyword evidence="3" id="KW-0808">Transferase</keyword>
<keyword evidence="3" id="KW-0328">Glycosyltransferase</keyword>
<keyword evidence="1" id="KW-1133">Transmembrane helix</keyword>
<evidence type="ECO:0000313" key="3">
    <source>
        <dbReference type="EMBL" id="KZU95582.1"/>
    </source>
</evidence>
<evidence type="ECO:0000256" key="1">
    <source>
        <dbReference type="SAM" id="Phobius"/>
    </source>
</evidence>
<dbReference type="GO" id="GO:0016757">
    <property type="term" value="F:glycosyltransferase activity"/>
    <property type="evidence" value="ECO:0007669"/>
    <property type="project" value="UniProtKB-KW"/>
</dbReference>
<sequence length="163" mass="18875">MTNIFIDHIFAATLFKSVINIALLILCLYPIVGSFFWFAGALSYRFIKTNKRDDDWQYIPAEQQPMITIMIPAHNEEVMIEETITYLFTQLNYTNYEVLVMNDGSTDKTATIIQRLQSVYPRLRTVEIEKTRARPTPSILACTLPRVSIFSATTLIRFQKRTP</sequence>
<dbReference type="PATRIC" id="fig|1590.201.peg.1322"/>
<dbReference type="PANTHER" id="PTHR48090">
    <property type="entry name" value="UNDECAPRENYL-PHOSPHATE 4-DEOXY-4-FORMAMIDO-L-ARABINOSE TRANSFERASE-RELATED"/>
    <property type="match status" value="1"/>
</dbReference>
<dbReference type="EMBL" id="LUXM01000026">
    <property type="protein sequence ID" value="KZU95582.1"/>
    <property type="molecule type" value="Genomic_DNA"/>
</dbReference>
<dbReference type="Pfam" id="PF00535">
    <property type="entry name" value="Glycos_transf_2"/>
    <property type="match status" value="1"/>
</dbReference>
<feature type="domain" description="Glycosyltransferase 2-like" evidence="2">
    <location>
        <begin position="68"/>
        <end position="130"/>
    </location>
</feature>
<protein>
    <submittedName>
        <fullName evidence="3">Dolichol-phosphate mannosyltransferase in lipid-linked oligosaccharide synthesiscluster</fullName>
    </submittedName>
</protein>
<name>A0A162EQT4_LACPN</name>
<gene>
    <name evidence="3" type="ORF">Lp19_1536</name>
</gene>